<proteinExistence type="inferred from homology"/>
<dbReference type="PANTHER" id="PTHR31268">
    <property type="match status" value="1"/>
</dbReference>
<comment type="caution">
    <text evidence="5">The sequence shown here is derived from an EMBL/GenBank/DDBJ whole genome shotgun (WGS) entry which is preliminary data.</text>
</comment>
<evidence type="ECO:0000256" key="3">
    <source>
        <dbReference type="ARBA" id="ARBA00023277"/>
    </source>
</evidence>
<evidence type="ECO:0000256" key="2">
    <source>
        <dbReference type="ARBA" id="ARBA00007240"/>
    </source>
</evidence>
<organism evidence="5 6">
    <name type="scientific">Acaulospora morrowiae</name>
    <dbReference type="NCBI Taxonomy" id="94023"/>
    <lineage>
        <taxon>Eukaryota</taxon>
        <taxon>Fungi</taxon>
        <taxon>Fungi incertae sedis</taxon>
        <taxon>Mucoromycota</taxon>
        <taxon>Glomeromycotina</taxon>
        <taxon>Glomeromycetes</taxon>
        <taxon>Diversisporales</taxon>
        <taxon>Acaulosporaceae</taxon>
        <taxon>Acaulospora</taxon>
    </lineage>
</organism>
<comment type="similarity">
    <text evidence="2">Belongs to the glycosyl hydrolases 36 family.</text>
</comment>
<reference evidence="5" key="1">
    <citation type="submission" date="2021-06" db="EMBL/GenBank/DDBJ databases">
        <authorList>
            <person name="Kallberg Y."/>
            <person name="Tangrot J."/>
            <person name="Rosling A."/>
        </authorList>
    </citation>
    <scope>NUCLEOTIDE SEQUENCE</scope>
    <source>
        <strain evidence="5">CL551</strain>
    </source>
</reference>
<dbReference type="Gene3D" id="3.20.20.70">
    <property type="entry name" value="Aldolase class I"/>
    <property type="match status" value="1"/>
</dbReference>
<protein>
    <submittedName>
        <fullName evidence="5">11544_t:CDS:1</fullName>
    </submittedName>
</protein>
<dbReference type="Proteomes" id="UP000789342">
    <property type="component" value="Unassembled WGS sequence"/>
</dbReference>
<gene>
    <name evidence="5" type="ORF">AMORRO_LOCUS180</name>
</gene>
<comment type="catalytic activity">
    <reaction evidence="4">
        <text>alpha-D-galactosyl-(1-&gt;3)-1D-myo-inositol + sucrose = raffinose + myo-inositol</text>
        <dbReference type="Rhea" id="RHEA:20161"/>
        <dbReference type="ChEBI" id="CHEBI:16634"/>
        <dbReference type="ChEBI" id="CHEBI:17268"/>
        <dbReference type="ChEBI" id="CHEBI:17505"/>
        <dbReference type="ChEBI" id="CHEBI:17992"/>
        <dbReference type="EC" id="2.4.1.82"/>
    </reaction>
</comment>
<keyword evidence="3" id="KW-0119">Carbohydrate metabolism</keyword>
<name>A0A9N8YMP4_9GLOM</name>
<dbReference type="Pfam" id="PF05691">
    <property type="entry name" value="Raffinose_syn"/>
    <property type="match status" value="3"/>
</dbReference>
<dbReference type="AlphaFoldDB" id="A0A9N8YMP4"/>
<evidence type="ECO:0000256" key="4">
    <source>
        <dbReference type="ARBA" id="ARBA00049426"/>
    </source>
</evidence>
<dbReference type="GO" id="GO:0047274">
    <property type="term" value="F:galactinol-sucrose galactosyltransferase activity"/>
    <property type="evidence" value="ECO:0007669"/>
    <property type="project" value="UniProtKB-EC"/>
</dbReference>
<dbReference type="GO" id="GO:0004557">
    <property type="term" value="F:alpha-galactosidase activity"/>
    <property type="evidence" value="ECO:0007669"/>
    <property type="project" value="UniProtKB-EC"/>
</dbReference>
<dbReference type="SUPFAM" id="SSF51445">
    <property type="entry name" value="(Trans)glycosidases"/>
    <property type="match status" value="1"/>
</dbReference>
<evidence type="ECO:0000313" key="6">
    <source>
        <dbReference type="Proteomes" id="UP000789342"/>
    </source>
</evidence>
<evidence type="ECO:0000256" key="1">
    <source>
        <dbReference type="ARBA" id="ARBA00001255"/>
    </source>
</evidence>
<dbReference type="OrthoDB" id="4664297at2759"/>
<sequence>MKFRIYPKFSTTNYVYRPNPLTFTIWILADEDYRHPQRLSVQLWSNLTFSSWSQTDLIELDDNQLIGNDSDEKYRVFEAIIPTDGVNQGQHEFCFRVKRIMETYEEDWQWIDVDGNRNGQVFVFDFKNAYKVGIDSIFGEEFINVGVRCSSHGNTSCWIVAKEAKADDEQSVSYNMGSIMNMIRFVGLQRHSAYWVLPTTGTCKLDICQKDVVYLIAQQSTGHYVVFIPLTAEDCTSCFRSDENGNLIYIVNNYSGKDELARFVVGRGYDPYATSKACMDLAKTVYGRIRSHKKNIHTKNDHPLYYEKLGYCTWNAFHENVRRQDLVDVLHSLDSSGIHVGYMIMEDGWQQVSHNRQLQNFEANEKFPDGLREFVQYVKGNYPYLNYFGVWHTLCGYWNGIDPNSELAKQYCLEKVRGEGRTMNLVSPEYVTHFYDDFYRFLKTQGVELVKVDSHASFDLIELDEIERCRWRKKYQGSQNKCAERYFDNRVIYSMAHSPNVMQPIISNDGLPTEVGVCKPVFRNSDDYCSSKHGSHALHLYVNSMNNIWTSFFGVPDWDAFQTNHEFAEYHAAARAISGGPVYISDPPRQHNMAILEKCIVKTPAYEIRSVTTDHAENLPGEFTKVFTQRILRSETPALPSIGNIFEDPTTVDKLLKISNVNQRIGVLGLWNCREKEVVDKFDLEDVYGIAVDTDDAKARVNEEMHRDPRFRNSEKINCITEDVEYALYFFKNREVKKIGSMGSKKQVAIMVKPRGFEVVTISPIDVLLVIAPFEYEIRVEIACFGLVDKYNGSKAIVVAEYISEGWDVGGSDYAVDFRVPNNHKASIRASKGVMRSGNRRGMVFYKVKLTGYGSCGFYLNVGEHRRVSNIKVYLNNKILSDELIEYDVEKKFLVIGVHENEKVTSEELENKRRNMWNADYGDDVLEMFLEIMVD</sequence>
<comment type="catalytic activity">
    <reaction evidence="1">
        <text>Hydrolysis of terminal, non-reducing alpha-D-galactose residues in alpha-D-galactosides, including galactose oligosaccharides, galactomannans and galactolipids.</text>
        <dbReference type="EC" id="3.2.1.22"/>
    </reaction>
</comment>
<dbReference type="InterPro" id="IPR008811">
    <property type="entry name" value="Glycosyl_hydrolases_36"/>
</dbReference>
<evidence type="ECO:0000313" key="5">
    <source>
        <dbReference type="EMBL" id="CAG8439652.1"/>
    </source>
</evidence>
<dbReference type="EMBL" id="CAJVPV010000041">
    <property type="protein sequence ID" value="CAG8439652.1"/>
    <property type="molecule type" value="Genomic_DNA"/>
</dbReference>
<dbReference type="InterPro" id="IPR017853">
    <property type="entry name" value="GH"/>
</dbReference>
<accession>A0A9N8YMP4</accession>
<dbReference type="InterPro" id="IPR013785">
    <property type="entry name" value="Aldolase_TIM"/>
</dbReference>
<keyword evidence="6" id="KW-1185">Reference proteome</keyword>
<dbReference type="PANTHER" id="PTHR31268:SF32">
    <property type="entry name" value="GALACTINOL--SUCROSE GALACTOSYLTRANSFERASE 2-RELATED"/>
    <property type="match status" value="1"/>
</dbReference>